<organism evidence="2 3">
    <name type="scientific">Neonectria ditissima</name>
    <dbReference type="NCBI Taxonomy" id="78410"/>
    <lineage>
        <taxon>Eukaryota</taxon>
        <taxon>Fungi</taxon>
        <taxon>Dikarya</taxon>
        <taxon>Ascomycota</taxon>
        <taxon>Pezizomycotina</taxon>
        <taxon>Sordariomycetes</taxon>
        <taxon>Hypocreomycetidae</taxon>
        <taxon>Hypocreales</taxon>
        <taxon>Nectriaceae</taxon>
        <taxon>Neonectria</taxon>
    </lineage>
</organism>
<reference evidence="2 3" key="1">
    <citation type="submission" date="2015-09" db="EMBL/GenBank/DDBJ databases">
        <title>Draft genome of a European isolate of the apple canker pathogen Neonectria ditissima.</title>
        <authorList>
            <person name="Gomez-Cortecero A."/>
            <person name="Harrison R.J."/>
            <person name="Armitage A.D."/>
        </authorList>
    </citation>
    <scope>NUCLEOTIDE SEQUENCE [LARGE SCALE GENOMIC DNA]</scope>
    <source>
        <strain evidence="2 3">R09/05</strain>
    </source>
</reference>
<dbReference type="AlphaFoldDB" id="A0A0P7BH22"/>
<feature type="region of interest" description="Disordered" evidence="1">
    <location>
        <begin position="1"/>
        <end position="218"/>
    </location>
</feature>
<feature type="compositionally biased region" description="Polar residues" evidence="1">
    <location>
        <begin position="19"/>
        <end position="50"/>
    </location>
</feature>
<dbReference type="STRING" id="78410.A0A0P7BH22"/>
<name>A0A0P7BH22_9HYPO</name>
<keyword evidence="3" id="KW-1185">Reference proteome</keyword>
<evidence type="ECO:0000313" key="3">
    <source>
        <dbReference type="Proteomes" id="UP000050424"/>
    </source>
</evidence>
<dbReference type="Proteomes" id="UP000050424">
    <property type="component" value="Unassembled WGS sequence"/>
</dbReference>
<feature type="compositionally biased region" description="Acidic residues" evidence="1">
    <location>
        <begin position="55"/>
        <end position="64"/>
    </location>
</feature>
<feature type="compositionally biased region" description="Pro residues" evidence="1">
    <location>
        <begin position="202"/>
        <end position="213"/>
    </location>
</feature>
<proteinExistence type="predicted"/>
<dbReference type="EMBL" id="LKCW01000002">
    <property type="protein sequence ID" value="KPM46222.1"/>
    <property type="molecule type" value="Genomic_DNA"/>
</dbReference>
<comment type="caution">
    <text evidence="2">The sequence shown here is derived from an EMBL/GenBank/DDBJ whole genome shotgun (WGS) entry which is preliminary data.</text>
</comment>
<feature type="compositionally biased region" description="Acidic residues" evidence="1">
    <location>
        <begin position="185"/>
        <end position="200"/>
    </location>
</feature>
<evidence type="ECO:0000256" key="1">
    <source>
        <dbReference type="SAM" id="MobiDB-lite"/>
    </source>
</evidence>
<accession>A0A0P7BH22</accession>
<evidence type="ECO:0000313" key="2">
    <source>
        <dbReference type="EMBL" id="KPM46222.1"/>
    </source>
</evidence>
<dbReference type="OrthoDB" id="5389296at2759"/>
<gene>
    <name evidence="2" type="ORF">AK830_g367</name>
</gene>
<protein>
    <submittedName>
        <fullName evidence="2">Uncharacterized protein</fullName>
    </submittedName>
</protein>
<sequence>MSYPPSTPTPRRFLLAKRGTQSSQTPTGPPRFQSTPRFGSSSVLKPTQGRSGLVDDVEEVEDGVEASSVGDEMEREGGGGGLNDSIEVESDAMTSQGDTADMSDSDPEPEPRDPIEPDSMGHFGVSDGSSPLEEREPKRRRVSISPMPDSPLEPEQDHSVQNNNNSRRGEPLATADHAPTTSFMDVDDDDDDDDAADETEAPPQPTFRPPPRFKPAEAETLAGDGLPAAFSPQRRGVKYLPGGLAAGLQGWLSDVKDWEGAADQAVARVAVEEIRPGRRMYLVRGRADGGGGAAPARFLLAGEGRLTGLGARALVGVGSVVVVGQPVWELELEGEVWTVSCDWSVS</sequence>